<evidence type="ECO:0000313" key="3">
    <source>
        <dbReference type="Proteomes" id="UP001304895"/>
    </source>
</evidence>
<dbReference type="EMBL" id="MU853401">
    <property type="protein sequence ID" value="KAK4138524.1"/>
    <property type="molecule type" value="Genomic_DNA"/>
</dbReference>
<reference evidence="2" key="1">
    <citation type="journal article" date="2023" name="Mol. Phylogenet. Evol.">
        <title>Genome-scale phylogeny and comparative genomics of the fungal order Sordariales.</title>
        <authorList>
            <person name="Hensen N."/>
            <person name="Bonometti L."/>
            <person name="Westerberg I."/>
            <person name="Brannstrom I.O."/>
            <person name="Guillou S."/>
            <person name="Cros-Aarteil S."/>
            <person name="Calhoun S."/>
            <person name="Haridas S."/>
            <person name="Kuo A."/>
            <person name="Mondo S."/>
            <person name="Pangilinan J."/>
            <person name="Riley R."/>
            <person name="LaButti K."/>
            <person name="Andreopoulos B."/>
            <person name="Lipzen A."/>
            <person name="Chen C."/>
            <person name="Yan M."/>
            <person name="Daum C."/>
            <person name="Ng V."/>
            <person name="Clum A."/>
            <person name="Steindorff A."/>
            <person name="Ohm R.A."/>
            <person name="Martin F."/>
            <person name="Silar P."/>
            <person name="Natvig D.O."/>
            <person name="Lalanne C."/>
            <person name="Gautier V."/>
            <person name="Ament-Velasquez S.L."/>
            <person name="Kruys A."/>
            <person name="Hutchinson M.I."/>
            <person name="Powell A.J."/>
            <person name="Barry K."/>
            <person name="Miller A.N."/>
            <person name="Grigoriev I.V."/>
            <person name="Debuchy R."/>
            <person name="Gladieux P."/>
            <person name="Hiltunen Thoren M."/>
            <person name="Johannesson H."/>
        </authorList>
    </citation>
    <scope>NUCLEOTIDE SEQUENCE</scope>
    <source>
        <strain evidence="2">CBS 123565</strain>
    </source>
</reference>
<feature type="region of interest" description="Disordered" evidence="1">
    <location>
        <begin position="42"/>
        <end position="96"/>
    </location>
</feature>
<protein>
    <submittedName>
        <fullName evidence="2">Uncharacterized protein</fullName>
    </submittedName>
</protein>
<sequence length="318" mass="34897">SNPPPAQALATPMRKCPVTTTNLPKFFLQRISLVTHPETQEPWFVPQDLDSKVPTAATPPPAAPEHDAAGPEPAPAAAEHKPSPPPRKRGAAVHTGPSTYILSKQSLLRELTRRESPRLGDHRRLMRQGSSRIGRAVGAAVWRSDMEAVLLELMRRRVVDGLLHFAAMVEAEDRKYLVRCARWDAVRELNHRGCLLFLGRGGGVEGKIGGGEEEPLLRPGYELPRLSTMEIEGVRYGGTLAVHDLRVLLGVQHVARLKGGSRLLRDGSLFLLGRQATVHLQMLLWKLQGYMAWDGPRDTADVASAESLADSQANSRAE</sequence>
<reference evidence="2" key="2">
    <citation type="submission" date="2023-05" db="EMBL/GenBank/DDBJ databases">
        <authorList>
            <consortium name="Lawrence Berkeley National Laboratory"/>
            <person name="Steindorff A."/>
            <person name="Hensen N."/>
            <person name="Bonometti L."/>
            <person name="Westerberg I."/>
            <person name="Brannstrom I.O."/>
            <person name="Guillou S."/>
            <person name="Cros-Aarteil S."/>
            <person name="Calhoun S."/>
            <person name="Haridas S."/>
            <person name="Kuo A."/>
            <person name="Mondo S."/>
            <person name="Pangilinan J."/>
            <person name="Riley R."/>
            <person name="Labutti K."/>
            <person name="Andreopoulos B."/>
            <person name="Lipzen A."/>
            <person name="Chen C."/>
            <person name="Yanf M."/>
            <person name="Daum C."/>
            <person name="Ng V."/>
            <person name="Clum A."/>
            <person name="Ohm R."/>
            <person name="Martin F."/>
            <person name="Silar P."/>
            <person name="Natvig D."/>
            <person name="Lalanne C."/>
            <person name="Gautier V."/>
            <person name="Ament-Velasquez S.L."/>
            <person name="Kruys A."/>
            <person name="Hutchinson M.I."/>
            <person name="Powell A.J."/>
            <person name="Barry K."/>
            <person name="Miller A.N."/>
            <person name="Grigoriev I.V."/>
            <person name="Debuchy R."/>
            <person name="Gladieux P."/>
            <person name="Thoren M.H."/>
            <person name="Johannesson H."/>
        </authorList>
    </citation>
    <scope>NUCLEOTIDE SEQUENCE</scope>
    <source>
        <strain evidence="2">CBS 123565</strain>
    </source>
</reference>
<organism evidence="2 3">
    <name type="scientific">Trichocladium antarcticum</name>
    <dbReference type="NCBI Taxonomy" id="1450529"/>
    <lineage>
        <taxon>Eukaryota</taxon>
        <taxon>Fungi</taxon>
        <taxon>Dikarya</taxon>
        <taxon>Ascomycota</taxon>
        <taxon>Pezizomycotina</taxon>
        <taxon>Sordariomycetes</taxon>
        <taxon>Sordariomycetidae</taxon>
        <taxon>Sordariales</taxon>
        <taxon>Chaetomiaceae</taxon>
        <taxon>Trichocladium</taxon>
    </lineage>
</organism>
<evidence type="ECO:0000313" key="2">
    <source>
        <dbReference type="EMBL" id="KAK4138524.1"/>
    </source>
</evidence>
<name>A0AAN6UT74_9PEZI</name>
<dbReference type="AlphaFoldDB" id="A0AAN6UT74"/>
<gene>
    <name evidence="2" type="ORF">BT67DRAFT_369930</name>
</gene>
<feature type="non-terminal residue" evidence="2">
    <location>
        <position position="1"/>
    </location>
</feature>
<keyword evidence="3" id="KW-1185">Reference proteome</keyword>
<comment type="caution">
    <text evidence="2">The sequence shown here is derived from an EMBL/GenBank/DDBJ whole genome shotgun (WGS) entry which is preliminary data.</text>
</comment>
<evidence type="ECO:0000256" key="1">
    <source>
        <dbReference type="SAM" id="MobiDB-lite"/>
    </source>
</evidence>
<accession>A0AAN6UT74</accession>
<dbReference type="Proteomes" id="UP001304895">
    <property type="component" value="Unassembled WGS sequence"/>
</dbReference>
<proteinExistence type="predicted"/>